<reference evidence="3" key="1">
    <citation type="journal article" date="2013" name="Genome Announc.">
        <title>Draft genome sequence of the grapevine dieback fungus Eutypa lata UCR-EL1.</title>
        <authorList>
            <person name="Blanco-Ulate B."/>
            <person name="Rolshausen P.E."/>
            <person name="Cantu D."/>
        </authorList>
    </citation>
    <scope>NUCLEOTIDE SEQUENCE [LARGE SCALE GENOMIC DNA]</scope>
    <source>
        <strain evidence="3">UCR-EL1</strain>
    </source>
</reference>
<keyword evidence="3" id="KW-1185">Reference proteome</keyword>
<protein>
    <submittedName>
        <fullName evidence="2">Uncharacterized protein</fullName>
    </submittedName>
</protein>
<feature type="compositionally biased region" description="Basic residues" evidence="1">
    <location>
        <begin position="196"/>
        <end position="207"/>
    </location>
</feature>
<proteinExistence type="predicted"/>
<dbReference type="EMBL" id="KB707212">
    <property type="protein sequence ID" value="EMR63529.1"/>
    <property type="molecule type" value="Genomic_DNA"/>
</dbReference>
<feature type="compositionally biased region" description="Basic residues" evidence="1">
    <location>
        <begin position="270"/>
        <end position="280"/>
    </location>
</feature>
<feature type="compositionally biased region" description="Polar residues" evidence="1">
    <location>
        <begin position="13"/>
        <end position="25"/>
    </location>
</feature>
<dbReference type="Proteomes" id="UP000012174">
    <property type="component" value="Unassembled WGS sequence"/>
</dbReference>
<dbReference type="OrthoDB" id="4695209at2759"/>
<dbReference type="HOGENOM" id="CLU_994093_0_0_1"/>
<dbReference type="AlphaFoldDB" id="M7SBG8"/>
<name>M7SBG8_EUTLA</name>
<sequence>MHNPLLGPVPNYRWSNQPGYNNLLQGSYPLEDSGTPIYGPVGKHSREGRTDRRAISPPSDLRDGFNSLSIKSPKFDSDSDPEKLHNESLTVTDRGEFILGPQWSVPDPEVAQDIAGCGGEKVIVKSKQYSPEHNAYFTLTEKIDDCDVTMSGGLSVGVVPPPDLPGCDDCSLFSSCWSRSQSPNRTDAELPPSRPSSRRGISRRNGHRFNSGVLVPSSQPNNYEPIPEEDSSKCEGHHKTRNHSHFDQHNNEQDYNYTRNSPTEEQQSKTLRRVKNFHWG</sequence>
<feature type="compositionally biased region" description="Basic and acidic residues" evidence="1">
    <location>
        <begin position="73"/>
        <end position="86"/>
    </location>
</feature>
<accession>M7SBG8</accession>
<feature type="region of interest" description="Disordered" evidence="1">
    <location>
        <begin position="178"/>
        <end position="280"/>
    </location>
</feature>
<evidence type="ECO:0000313" key="2">
    <source>
        <dbReference type="EMBL" id="EMR63529.1"/>
    </source>
</evidence>
<evidence type="ECO:0000313" key="3">
    <source>
        <dbReference type="Proteomes" id="UP000012174"/>
    </source>
</evidence>
<organism evidence="2 3">
    <name type="scientific">Eutypa lata (strain UCR-EL1)</name>
    <name type="common">Grapevine dieback disease fungus</name>
    <name type="synonym">Eutypa armeniacae</name>
    <dbReference type="NCBI Taxonomy" id="1287681"/>
    <lineage>
        <taxon>Eukaryota</taxon>
        <taxon>Fungi</taxon>
        <taxon>Dikarya</taxon>
        <taxon>Ascomycota</taxon>
        <taxon>Pezizomycotina</taxon>
        <taxon>Sordariomycetes</taxon>
        <taxon>Xylariomycetidae</taxon>
        <taxon>Xylariales</taxon>
        <taxon>Diatrypaceae</taxon>
        <taxon>Eutypa</taxon>
    </lineage>
</organism>
<dbReference type="KEGG" id="ela:UCREL1_9528"/>
<gene>
    <name evidence="2" type="ORF">UCREL1_9528</name>
</gene>
<evidence type="ECO:0000256" key="1">
    <source>
        <dbReference type="SAM" id="MobiDB-lite"/>
    </source>
</evidence>
<feature type="compositionally biased region" description="Polar residues" evidence="1">
    <location>
        <begin position="253"/>
        <end position="269"/>
    </location>
</feature>
<feature type="region of interest" description="Disordered" evidence="1">
    <location>
        <begin position="1"/>
        <end position="89"/>
    </location>
</feature>
<feature type="compositionally biased region" description="Basic and acidic residues" evidence="1">
    <location>
        <begin position="44"/>
        <end position="54"/>
    </location>
</feature>